<accession>A0ACB8B1G8</accession>
<feature type="non-terminal residue" evidence="1">
    <location>
        <position position="1"/>
    </location>
</feature>
<dbReference type="Proteomes" id="UP000790709">
    <property type="component" value="Unassembled WGS sequence"/>
</dbReference>
<protein>
    <submittedName>
        <fullName evidence="1">Uncharacterized protein</fullName>
    </submittedName>
</protein>
<proteinExistence type="predicted"/>
<reference evidence="1" key="1">
    <citation type="journal article" date="2021" name="New Phytol.">
        <title>Evolutionary innovations through gain and loss of genes in the ectomycorrhizal Boletales.</title>
        <authorList>
            <person name="Wu G."/>
            <person name="Miyauchi S."/>
            <person name="Morin E."/>
            <person name="Kuo A."/>
            <person name="Drula E."/>
            <person name="Varga T."/>
            <person name="Kohler A."/>
            <person name="Feng B."/>
            <person name="Cao Y."/>
            <person name="Lipzen A."/>
            <person name="Daum C."/>
            <person name="Hundley H."/>
            <person name="Pangilinan J."/>
            <person name="Johnson J."/>
            <person name="Barry K."/>
            <person name="LaButti K."/>
            <person name="Ng V."/>
            <person name="Ahrendt S."/>
            <person name="Min B."/>
            <person name="Choi I.G."/>
            <person name="Park H."/>
            <person name="Plett J.M."/>
            <person name="Magnuson J."/>
            <person name="Spatafora J.W."/>
            <person name="Nagy L.G."/>
            <person name="Henrissat B."/>
            <person name="Grigoriev I.V."/>
            <person name="Yang Z.L."/>
            <person name="Xu J."/>
            <person name="Martin F.M."/>
        </authorList>
    </citation>
    <scope>NUCLEOTIDE SEQUENCE</scope>
    <source>
        <strain evidence="1">KUC20120723A-06</strain>
    </source>
</reference>
<evidence type="ECO:0000313" key="2">
    <source>
        <dbReference type="Proteomes" id="UP000790709"/>
    </source>
</evidence>
<feature type="non-terminal residue" evidence="1">
    <location>
        <position position="1037"/>
    </location>
</feature>
<keyword evidence="2" id="KW-1185">Reference proteome</keyword>
<evidence type="ECO:0000313" key="1">
    <source>
        <dbReference type="EMBL" id="KAH7919605.1"/>
    </source>
</evidence>
<comment type="caution">
    <text evidence="1">The sequence shown here is derived from an EMBL/GenBank/DDBJ whole genome shotgun (WGS) entry which is preliminary data.</text>
</comment>
<organism evidence="1 2">
    <name type="scientific">Leucogyrophana mollusca</name>
    <dbReference type="NCBI Taxonomy" id="85980"/>
    <lineage>
        <taxon>Eukaryota</taxon>
        <taxon>Fungi</taxon>
        <taxon>Dikarya</taxon>
        <taxon>Basidiomycota</taxon>
        <taxon>Agaricomycotina</taxon>
        <taxon>Agaricomycetes</taxon>
        <taxon>Agaricomycetidae</taxon>
        <taxon>Boletales</taxon>
        <taxon>Boletales incertae sedis</taxon>
        <taxon>Leucogyrophana</taxon>
    </lineage>
</organism>
<name>A0ACB8B1G8_9AGAM</name>
<dbReference type="EMBL" id="MU266645">
    <property type="protein sequence ID" value="KAH7919605.1"/>
    <property type="molecule type" value="Genomic_DNA"/>
</dbReference>
<gene>
    <name evidence="1" type="ORF">BV22DRAFT_968262</name>
</gene>
<sequence length="1037" mass="114905">DVSPDNPIYPWPSKAHFITSLLFSSPRVPFSEAQKNAVLNWAKELGARDVPSLSALKACHSKLESLVGNPTEKVTARTGDIFYINNVAEAIAKDYANPLTRFAMQDYPEDNGKGMSQVFNGEKMLLELPSPPAVRVDGTIYFKDELLQDTSGCYFIPERFFTGLDTSIDVDEPGNGPDAKILYALGRAVTRTDAGFIISDEQEIVNTSTFKRSFDVISACHGELDCGLTESSVKYGSLTCNPLRTKSAGRMVYTVPPIIFMDDVSGNISKQWNKHHAIYMSNANLPREMLEKEFFVRFVSSSPHAPPMELMRAMKHSICEAAESGVITWDCRDEEEVMLVPYGLFVAGDNPMQAEECSHAGLNCNYFCRTCDVGGTKQYKESEMGYNSIFSSGSLRTPEGTVEEIRRQFNIGLKSGATEKIKTSVSSTGVRDSSSGYILNTLVELGKKMRKREPGSQVRPESEVTARLEKEFEDLLKGDSLQDAINPLFGMNGVNIHLDTPTEILHTILLGVVKYFWGQTVFLLEKAKLLNVFQSRLESIEKEGLNAPCLGADYICHYKGSLIGKHFKSLAQVMPFLIHDLVPRTVLNGWTSIGELVVLVWHTEIKNTEEYLAKLSRTIDDFLNITAQCAPSILISKPKFHFLVHLPAFIRRFGPAIIFSTERYESFNHVFRMSCIYSNRQAPSRDTCRTFARQDIVKHITTGGYWYDNARKRWVRAGAQVLSYLRDHPEQARLLGLSSFIAEPLQAGETRESIKDAIPWAQTRCAAVLQPPPQPDDSYLPGKSLVTAEGETGHVNSHVIFRNADGKTGVGRIREILISPSDGKTVEYVAIQLFSFSAALHPSLYLPCLELGDEEVAVAAADVVCTINVQHNCIDSQCVDTRQQPVPQERLESTVTKTVLQHKSTPHYFLNVYSIHNYVHIQSIIPTALRETPVRVTNVAEVRSNAVKQLKDKRAAKKSGELDQVENEDTAMQTASEQPPAFDRAPAKPRAGRKAKATAATATSKTRGKGKGKAPMAPTEAVAGSSSQLPSVQLEHS</sequence>